<keyword evidence="2" id="KW-1185">Reference proteome</keyword>
<reference evidence="1" key="1">
    <citation type="submission" date="2022-07" db="EMBL/GenBank/DDBJ databases">
        <title>Genome Sequence of Phlebia brevispora.</title>
        <authorList>
            <person name="Buettner E."/>
        </authorList>
    </citation>
    <scope>NUCLEOTIDE SEQUENCE</scope>
    <source>
        <strain evidence="1">MPL23</strain>
    </source>
</reference>
<gene>
    <name evidence="1" type="ORF">NM688_g1823</name>
</gene>
<evidence type="ECO:0000313" key="1">
    <source>
        <dbReference type="EMBL" id="KAJ3556791.1"/>
    </source>
</evidence>
<proteinExistence type="predicted"/>
<dbReference type="EMBL" id="JANHOG010000211">
    <property type="protein sequence ID" value="KAJ3556791.1"/>
    <property type="molecule type" value="Genomic_DNA"/>
</dbReference>
<sequence length="4261" mass="474059">MEETFIFSSRVQGEDEKPRKRRKVDQGLNVAESQWIAFEQDVRTFEVQHVHGNGKFAFGFVEGPLVKALRSGHWILLDEVNLASPETLECISSLLHGPTASITLTEQGSLEPIPRHPEFRLFACMNPATDVGKKDLPPNIRSRFTEIDVPPPDADKETLLSIISKYIGHCAVGDMGAIMDVAEFYTSVRVLAERRELADGSNHRPHFSMRTLARALTFAADLAPTYSLRRSLWEGCLMAFTMSLDDSGAQVVTTLAQKYILAGVRNSRSLLSKEPSLPSARHPNEFVKFGPIYLERGPLAEDSMDEYIMTPSVEKKLVDLARILVTRRFPVLIEGPTSAGKTSSIEYLARRTGHRFVRINNHEHTDIQEYLGTYVSDPNTGKLVFKDGLLVRALRSGDWIVLDELNLAPTDVLEALNRLLDDNRELVIPETQEVVRPHPHFMLFATQNPPGLYAGRKILSRAFRNRFLEVHFQDVPQTELETILCQRCRIAPSYGQRIVAVFRELQKRRQTSRIFESKQGFATLRDLFRWAGRDALDYQELADNGYMLLAERARRDEDKQVVKEIIESIMKVRIDPTRLYNLRQPEAALESYLGCPLPRSSRLVWTSAMQRLFILTARALRFNEPVLLVGETGCGKTSVCQLYAEILSKALYAVNCHQNTETADLIGGMRPMRNRSSMQTAILHEASALLESLGHSTDSVTDAETMLGLIDRALKNQTSDKEVQHLSKIRDELRASLALFEWHDGPLVEAMRQGDVFLMDEISLADDSVLERLNSVLEPSRTIVLAERGGNDHDALTVQAVESFKLVATMNPGGDYGKKELSPALRNRFTEIWVPPVDSRADLELIVDSLWRHEALRVYTAPLLDFTQWLSNAVSDRTLVGLRDILAWVEFSNAVYSADETEVLPLPAIFHHAARMTLLDGLGSLPQLSSYTPTALDKLQKSASTKLHELVPLPSNYTDEVAVSNPVEYVQLGSFSIARGPASATPSLFSFDAPTTRDNVMRVVRGCQLPKPILLEGSPGVGKTSLIAALANVCGYDLCRINLSDQTDLVDLFGSDLPVEGGAPGEFAWKDAEFLRALQEGRWVLLDEMNLAPQAVLEGLNAVLDHRGTVYIPELGRSFTRHPSFRIFAAQNPLHQGGGRKGLPKSFLNRFTKVYVQELSKQDVLLVCRNLFPALPVDILHGMIDYTIRLNEEVMVKRTFGRVGAPWEFNLRDVIRWGSLLEKVGGPTAHPSEFFSTLFLQRFRVLEDRRMANQLFHSVFVPEDRSIEDAPSIIITPNLLRAGRFNVTRSGFAIGRRTGLLLQVQLPALESMAACVTNEWLTILTGPKRSGKSSLVRLLAQLAGRTLREIPINNATDATDILGSFEEVDTRGRSMQSLDRITDLLGAVNASGLGSQLSIAQELAASILDLSRNWSETLYANVKRDSRLLLDSLAGCVLDETLRKNLSDALTQLSSSNNGAGRFEWVDGPLVRALRYGFWVCLDGANLCNPSVLDRLNSLCEKDGSLLLNERGAVNGEVETIKPHPNFRLFMCVDNHYGELSRAMRNRGVEVALTPADSLEDRRRLLHYFRLPVACAQSAWEDRRLHLHLETVRRGIHTLDRHASGSVVSPSGLLLTEDSSSSSLLELVQSLKTSCASTQNGEAMAHFTTSVISPTRLPLLVHFVRSHSQEVGGPLSFVPLMTQSHAFSVTRAFRELCSSSQDGAELLLAQPMDLQMTHLGSKLASDLAQALPSIALLWRLYVTLATTPDLPQVDHYINSTANQTQMSVQERTTSAVVRLCSAINTVASRICDNATLTDHQIRELLTLSLHLMSCARYLAKISGNAVLDYSAVLVAVNMLSAYFSDTQEAFDEVEIYVRELAGLVSPSTGLGLSDIWTTLSPLPVDPRDKLADVERLALTLPLDRRALRTQIFQLLALLKLPAACSPEHEKGIDTLFAQIGDLQNADAVIPKPEENPLLLINELHYLSKIAANVSGMDLVTLQDIISSACLDPSSSLSRLVPYQHLMWELQAAQPIHSTLAQAQRLWLEGLWNLPMHSEVYGPAVLLMPVALQSTARVCNCAEKTLLQIDVHEEALRRHLSSVLNMSAIGSKRIVDLENLGLQCLLLIVFCFRDSYTASNYAEIEALSSKLGDESVLPQLLFYLEQSRHPGLNAALHRHFMPLVQRLTTRGSAVQGSQALVGELWIVYARVVLDLFVPNIPIDPALLQRRALEFRQQESTIIQAQIDMHEDLERRTTGRTTNGTVRFLQSMLPDPTQSTVAVNGPLSRRADLGRLHTYWSEVQEFLNRVVSVARIQSLVADSNRGSSTIAQVEHVVQESISAFCQRLNGIYQDFYDINSPICTALFGLKLGLRLVVDAAVRGTRRQENQVADALLTFPTVKSAEDLRGVVISSVSNVSLNLLVARLAGVALEADLSGSVRRYIGDIEQLYEQAAGLWSIDLARADEKEREAQSLYRRKSDGAEMTEAEAEEEEFLSIFPEFEDVLSEDIVNGNKTTSQAKAMVQGSATLQLFRIHQGLFLKDVETPTTILERYAELCSSLLLELVQSHVTLWPEDFDRRSAALQMRLLHAKLAQLKGGVQMSDSYDFYHDANIPEVKKAAVVLKALCQRLDTLILQWPDQMVLQHLRSRCDIAVSFTIDSPVAKILSALEQLLLQLEDWEMYANRDNSLKDHRQAIIELIVMWRRMELSAWRGLLNNQARAFAEATSEWWFRLYDATVRGVVSTSKMDEDAGDRAGKVDKFLDDLIPLLDDFMSGGPLGQFSARLHLLHSMENFMDVLIDSEPSIGAPSLRRVKNLLSFTRCYYAQFEAKVAASLSDQRTVLDREVQDFIKLASWKDVNVQALRQSAQKTHRQLYKIIRKFRDILRQPLDGLLRSNTTSVASLKRDATLELNILESFPRSEGVASFPDASSSSPQHLINLPTTFRNFTAFINNRLLVYLESHLPHSVESFAEEIITTSKALAEVPVPSSADATRRLKLQKSLLTRKRKAWSDTLKELKRAGFSSNVKPEALERNRSQRWIREQPPLDGEMKKPALVDKAEEYFYRLCGILPQLRNCLLDHSSDISTRELQRAVMHIESIFALAMRSRSCLECSARELQEMTKVYRRMQQISSDPHVAAAGHSVVAYLSFVKAVPTGLVRALRELSELLLQLQSDDSTVVIPPSLMMEINGTITALEEPSATVDEVLQAASSSAYPVLLQSEYIIVESAMRQLSTTEKALERWCSAHPRLSAFIHPVLVWLQSKQAPTLEHAAYEESAITQDQAIDSVLLNIQAMLKVCPTADAKLEEEENDNYILDDCRLVCLLSERTNLQRVSRDLHGLIASLSTMSADDTRVCIARVSPFVDRYMSLAQAQMTSQGAWTKSLFKLGYILSAIVSSVAKDGFCQPREGEEAEGDGEGQESGDGVGMGEGTGTENVSREIQEESQVEGLQGEDTETNEKAERAEEGNAIEMSEDFGGEMQDVPQDEGEEDGQSEEEESEGEPDEQLGDLDGADENAVDEKLWGDEKGPDDRDKGGKTDKDHSKQNNGESETVAKEGEQARKDHEDQQAEQSPQEEEQEQTADESVDAAPEDDEVPGPDGAPLDEYTQEAETLDLPENMELDGPQSQQADGDIEDEDDLMEEQPEDENVPEPGSPDVPPDEGDEMDVDNSGMQRAVDEDALETNEAEDETNDDAVAQPDTHAGDGTVTEDARMGDSSAQTSLERGADNIPDEQRAGEAGAVPGEASQLVEDDSSQPEQTDGEDKSTQDKPAETNNAQSSSQGASGVQKGSSQAAPQESRPLSSNPLRSLGDALREISQRFSDILESETDGNRPNEKSTSETEKQEPAQLEYIREDDTQDDMQALGPAGEEREAKLRELNLMDETEPVSNQVGPPDDEAMDVDSVETDVRKSHLPGEETSEALQSGMDSALMPAEIRASQSGQPRDPLATLGEGTHSPDGDQDSETSVELALQQWQAEGQPSDHAEYIWRRYESLTHDLSYALCEQLRLILEPTMATRLKGDYRTGKRLNMKKIIPYIASEYTKDKIWLRRTRPSQREYQVLIALDDSKSMAESHSVHLAFQTLALVSKALSRLEVGDVAIAKFGQSVDVLHGFDGGPFTDQAGTKIMDAFKFNQQATQVHALLETSLVLLEQARERRAMSSSSAADLWQMEIIISDGICQDHERLRSILRKAEEQRVMVVFIILDSLHTNSSTSVRGQSAGQSSILSMNQVAYKEVDGRMDLTVTRYLDTFPFEYYVVVRDVEALPDVLANTLKQFFERISEE</sequence>
<protein>
    <submittedName>
        <fullName evidence="1">Uncharacterized protein</fullName>
    </submittedName>
</protein>
<accession>A0ACC1TAM1</accession>
<organism evidence="1 2">
    <name type="scientific">Phlebia brevispora</name>
    <dbReference type="NCBI Taxonomy" id="194682"/>
    <lineage>
        <taxon>Eukaryota</taxon>
        <taxon>Fungi</taxon>
        <taxon>Dikarya</taxon>
        <taxon>Basidiomycota</taxon>
        <taxon>Agaricomycotina</taxon>
        <taxon>Agaricomycetes</taxon>
        <taxon>Polyporales</taxon>
        <taxon>Meruliaceae</taxon>
        <taxon>Phlebia</taxon>
    </lineage>
</organism>
<comment type="caution">
    <text evidence="1">The sequence shown here is derived from an EMBL/GenBank/DDBJ whole genome shotgun (WGS) entry which is preliminary data.</text>
</comment>
<evidence type="ECO:0000313" key="2">
    <source>
        <dbReference type="Proteomes" id="UP001148662"/>
    </source>
</evidence>
<dbReference type="Proteomes" id="UP001148662">
    <property type="component" value="Unassembled WGS sequence"/>
</dbReference>
<name>A0ACC1TAM1_9APHY</name>